<evidence type="ECO:0000313" key="14">
    <source>
        <dbReference type="Proteomes" id="UP000198773"/>
    </source>
</evidence>
<feature type="active site" description="Charge relay system" evidence="9 10">
    <location>
        <position position="416"/>
    </location>
</feature>
<dbReference type="RefSeq" id="WP_091339122.1">
    <property type="nucleotide sequence ID" value="NZ_FNRM01000001.1"/>
</dbReference>
<dbReference type="PROSITE" id="PS00138">
    <property type="entry name" value="SUBTILASE_SER"/>
    <property type="match status" value="1"/>
</dbReference>
<dbReference type="PRINTS" id="PR00723">
    <property type="entry name" value="SUBTILISIN"/>
</dbReference>
<dbReference type="AlphaFoldDB" id="A0A1H3Y9U9"/>
<dbReference type="InterPro" id="IPR036852">
    <property type="entry name" value="Peptidase_S8/S53_dom_sf"/>
</dbReference>
<dbReference type="PANTHER" id="PTHR43806">
    <property type="entry name" value="PEPTIDASE S8"/>
    <property type="match status" value="1"/>
</dbReference>
<dbReference type="GO" id="GO:0005576">
    <property type="term" value="C:extracellular region"/>
    <property type="evidence" value="ECO:0007669"/>
    <property type="project" value="UniProtKB-SubCell"/>
</dbReference>
<dbReference type="STRING" id="152573.SAMN04488051_101575"/>
<dbReference type="Gene3D" id="3.40.50.200">
    <property type="entry name" value="Peptidase S8/S53 domain"/>
    <property type="match status" value="1"/>
</dbReference>
<dbReference type="InterPro" id="IPR034176">
    <property type="entry name" value="Peptidases_S8_13"/>
</dbReference>
<dbReference type="Pfam" id="PF00082">
    <property type="entry name" value="Peptidase_S8"/>
    <property type="match status" value="1"/>
</dbReference>
<dbReference type="Proteomes" id="UP000198773">
    <property type="component" value="Unassembled WGS sequence"/>
</dbReference>
<dbReference type="PROSITE" id="PS51892">
    <property type="entry name" value="SUBTILASE"/>
    <property type="match status" value="1"/>
</dbReference>
<evidence type="ECO:0000313" key="13">
    <source>
        <dbReference type="EMBL" id="SEA07672.1"/>
    </source>
</evidence>
<keyword evidence="4 10" id="KW-0645">Protease</keyword>
<feature type="signal peptide" evidence="11">
    <location>
        <begin position="1"/>
        <end position="24"/>
    </location>
</feature>
<feature type="active site" description="Charge relay system" evidence="9 10">
    <location>
        <position position="235"/>
    </location>
</feature>
<dbReference type="PROSITE" id="PS00137">
    <property type="entry name" value="SUBTILASE_HIS"/>
    <property type="match status" value="1"/>
</dbReference>
<keyword evidence="8" id="KW-0865">Zymogen</keyword>
<feature type="active site" description="Charge relay system" evidence="9 10">
    <location>
        <position position="173"/>
    </location>
</feature>
<dbReference type="GO" id="GO:0004252">
    <property type="term" value="F:serine-type endopeptidase activity"/>
    <property type="evidence" value="ECO:0007669"/>
    <property type="project" value="UniProtKB-UniRule"/>
</dbReference>
<dbReference type="PANTHER" id="PTHR43806:SF11">
    <property type="entry name" value="CEREVISIN-RELATED"/>
    <property type="match status" value="1"/>
</dbReference>
<dbReference type="InterPro" id="IPR000209">
    <property type="entry name" value="Peptidase_S8/S53_dom"/>
</dbReference>
<evidence type="ECO:0000256" key="10">
    <source>
        <dbReference type="PROSITE-ProRule" id="PRU01240"/>
    </source>
</evidence>
<dbReference type="InterPro" id="IPR050131">
    <property type="entry name" value="Peptidase_S8_subtilisin-like"/>
</dbReference>
<keyword evidence="14" id="KW-1185">Reference proteome</keyword>
<evidence type="ECO:0000256" key="3">
    <source>
        <dbReference type="ARBA" id="ARBA00022525"/>
    </source>
</evidence>
<dbReference type="InterPro" id="IPR022398">
    <property type="entry name" value="Peptidase_S8_His-AS"/>
</dbReference>
<evidence type="ECO:0000256" key="4">
    <source>
        <dbReference type="ARBA" id="ARBA00022670"/>
    </source>
</evidence>
<dbReference type="SUPFAM" id="SSF52743">
    <property type="entry name" value="Subtilisin-like"/>
    <property type="match status" value="1"/>
</dbReference>
<evidence type="ECO:0000259" key="12">
    <source>
        <dbReference type="Pfam" id="PF00082"/>
    </source>
</evidence>
<comment type="similarity">
    <text evidence="2 10">Belongs to the peptidase S8 family.</text>
</comment>
<keyword evidence="7 10" id="KW-0720">Serine protease</keyword>
<dbReference type="OrthoDB" id="9790784at2"/>
<dbReference type="InterPro" id="IPR015500">
    <property type="entry name" value="Peptidase_S8_subtilisin-rel"/>
</dbReference>
<dbReference type="InterPro" id="IPR023828">
    <property type="entry name" value="Peptidase_S8_Ser-AS"/>
</dbReference>
<dbReference type="GO" id="GO:0006508">
    <property type="term" value="P:proteolysis"/>
    <property type="evidence" value="ECO:0007669"/>
    <property type="project" value="UniProtKB-KW"/>
</dbReference>
<comment type="subcellular location">
    <subcellularLocation>
        <location evidence="1">Secreted</location>
    </subcellularLocation>
</comment>
<keyword evidence="6 10" id="KW-0378">Hydrolase</keyword>
<sequence>MRAKNIKLNVIALLCFFTSISVCADDGLDNSSGPVTRVIVKYKVELDNKPYLGSPTLPNTSQLQEQMQMKAGQLSQRVGMPITFVRITGLTNHAVFSTDRRLSAKETETLLQQLAKDDQIEYVEEDALHQIALTPNDTLYANQWHYHESNGGIRAPAAWNHVSGQGVVVAVLDTGYRPHIDLNANVLPGYDMISNIWTANDGNGRDSDARDPGDWVNAGDCGYGQPTTFRPSSWHGTHVAGTIAAVTNNNTGVAGVAYNAKILPVRVLGRCGGYMSDIADGIIWAAGGSIAGVPTNPNPASVINMSLGGAGSCSVTYQNAINQARNRGAIIVVAAGNSNGNANDFTPANCTGVVTVAATNRQGGRANYSNTGTSVDIAAPGGQMTSTNDPNGVLSTFNTGTTTPGADNYGYYQGTSMAAPHVAGVAALIKQAKPNATPDEIANLLKATARPFPANCNNCGTGIVNAFAAVSMAMIEDDYTWQYAPDFVNSPCPRGSIPVSATLQVLGSACSTQNQMARTFEATTAHIPTGPSCYKALQCR</sequence>
<reference evidence="13 14" key="1">
    <citation type="submission" date="2016-10" db="EMBL/GenBank/DDBJ databases">
        <authorList>
            <person name="de Groot N.N."/>
        </authorList>
    </citation>
    <scope>NUCLEOTIDE SEQUENCE [LARGE SCALE GENOMIC DNA]</scope>
    <source>
        <strain evidence="13 14">CGMCC 1.3430</strain>
    </source>
</reference>
<dbReference type="CDD" id="cd07496">
    <property type="entry name" value="Peptidases_S8_13"/>
    <property type="match status" value="1"/>
</dbReference>
<evidence type="ECO:0000256" key="11">
    <source>
        <dbReference type="SAM" id="SignalP"/>
    </source>
</evidence>
<evidence type="ECO:0000256" key="1">
    <source>
        <dbReference type="ARBA" id="ARBA00004613"/>
    </source>
</evidence>
<feature type="chain" id="PRO_5011616084" evidence="11">
    <location>
        <begin position="25"/>
        <end position="540"/>
    </location>
</feature>
<keyword evidence="5 11" id="KW-0732">Signal</keyword>
<organism evidence="13 14">
    <name type="scientific">Alkalimonas amylolytica</name>
    <dbReference type="NCBI Taxonomy" id="152573"/>
    <lineage>
        <taxon>Bacteria</taxon>
        <taxon>Pseudomonadati</taxon>
        <taxon>Pseudomonadota</taxon>
        <taxon>Gammaproteobacteria</taxon>
        <taxon>Alkalimonas</taxon>
    </lineage>
</organism>
<evidence type="ECO:0000256" key="7">
    <source>
        <dbReference type="ARBA" id="ARBA00022825"/>
    </source>
</evidence>
<evidence type="ECO:0000256" key="6">
    <source>
        <dbReference type="ARBA" id="ARBA00022801"/>
    </source>
</evidence>
<evidence type="ECO:0000256" key="2">
    <source>
        <dbReference type="ARBA" id="ARBA00011073"/>
    </source>
</evidence>
<dbReference type="FunFam" id="3.40.50.200:FF:000022">
    <property type="entry name" value="Extracellular protease"/>
    <property type="match status" value="1"/>
</dbReference>
<evidence type="ECO:0000256" key="5">
    <source>
        <dbReference type="ARBA" id="ARBA00022729"/>
    </source>
</evidence>
<keyword evidence="3" id="KW-0964">Secreted</keyword>
<feature type="domain" description="Peptidase S8/S53" evidence="12">
    <location>
        <begin position="164"/>
        <end position="461"/>
    </location>
</feature>
<protein>
    <submittedName>
        <fullName evidence="13">Serine protease</fullName>
    </submittedName>
</protein>
<proteinExistence type="inferred from homology"/>
<gene>
    <name evidence="13" type="ORF">SAMN04488051_101575</name>
</gene>
<accession>A0A1H3Y9U9</accession>
<dbReference type="EMBL" id="FNRM01000001">
    <property type="protein sequence ID" value="SEA07672.1"/>
    <property type="molecule type" value="Genomic_DNA"/>
</dbReference>
<evidence type="ECO:0000256" key="8">
    <source>
        <dbReference type="ARBA" id="ARBA00023145"/>
    </source>
</evidence>
<name>A0A1H3Y9U9_ALKAM</name>
<evidence type="ECO:0000256" key="9">
    <source>
        <dbReference type="PIRSR" id="PIRSR615500-1"/>
    </source>
</evidence>